<feature type="coiled-coil region" evidence="2">
    <location>
        <begin position="147"/>
        <end position="174"/>
    </location>
</feature>
<name>A0ABQ6NDG4_9BACL</name>
<dbReference type="Gene3D" id="2.40.50.100">
    <property type="match status" value="1"/>
</dbReference>
<feature type="compositionally biased region" description="Gly residues" evidence="3">
    <location>
        <begin position="253"/>
        <end position="263"/>
    </location>
</feature>
<sequence length="358" mass="38877">MSMKWWTGNLYKRSAAVMIAASVLMTSGCSLLPDEPEEEVLPSIAPPQISKKPEYEVTTATLETKVQVIGKMISQQEETLYFTLDGMRLKELNIKAGDQVKAGQTIGVLDVELMQKDLRNQKLAFRREETAMKEALQGKDEMDPIEFEEKSIAFEEKKQALADLEEQISRAVLTAPFSGTVVTLNVQKGDLIKAYDPIAVIADTSLLVPAAKLTKDEQAKIAVGMPVVVDINNAGQFKGTVKALPVTSSDSNNGGGNGGGGGQQPERERPEDFMIISVKDLPKTIGRGTPLSINVITKRKENVVVIPPSTLRTIGSRTYVQVVDAEGKREVDVEVGQQTATQIEIIKGLTPGQKVVGK</sequence>
<organism evidence="6 7">
    <name type="scientific">Paenibacillus glycanilyticus</name>
    <dbReference type="NCBI Taxonomy" id="126569"/>
    <lineage>
        <taxon>Bacteria</taxon>
        <taxon>Bacillati</taxon>
        <taxon>Bacillota</taxon>
        <taxon>Bacilli</taxon>
        <taxon>Bacillales</taxon>
        <taxon>Paenibacillaceae</taxon>
        <taxon>Paenibacillus</taxon>
    </lineage>
</organism>
<dbReference type="InterPro" id="IPR058625">
    <property type="entry name" value="MdtA-like_BSH"/>
</dbReference>
<dbReference type="Gene3D" id="2.40.420.20">
    <property type="match status" value="1"/>
</dbReference>
<gene>
    <name evidence="6" type="ORF">PghCCS26_01450</name>
</gene>
<dbReference type="InterPro" id="IPR058627">
    <property type="entry name" value="MdtA-like_C"/>
</dbReference>
<proteinExistence type="predicted"/>
<dbReference type="Pfam" id="PF25917">
    <property type="entry name" value="BSH_RND"/>
    <property type="match status" value="1"/>
</dbReference>
<evidence type="ECO:0000256" key="1">
    <source>
        <dbReference type="ARBA" id="ARBA00022448"/>
    </source>
</evidence>
<keyword evidence="1" id="KW-0813">Transport</keyword>
<evidence type="ECO:0000259" key="4">
    <source>
        <dbReference type="Pfam" id="PF25917"/>
    </source>
</evidence>
<keyword evidence="2" id="KW-0175">Coiled coil</keyword>
<feature type="domain" description="Multidrug resistance protein MdtA-like C-terminal permuted SH3" evidence="5">
    <location>
        <begin position="302"/>
        <end position="356"/>
    </location>
</feature>
<evidence type="ECO:0000313" key="7">
    <source>
        <dbReference type="Proteomes" id="UP001285921"/>
    </source>
</evidence>
<keyword evidence="7" id="KW-1185">Reference proteome</keyword>
<dbReference type="Proteomes" id="UP001285921">
    <property type="component" value="Unassembled WGS sequence"/>
</dbReference>
<evidence type="ECO:0000313" key="6">
    <source>
        <dbReference type="EMBL" id="GMK43018.1"/>
    </source>
</evidence>
<accession>A0ABQ6NDG4</accession>
<dbReference type="RefSeq" id="WP_127497689.1">
    <property type="nucleotide sequence ID" value="NZ_BTCL01000001.1"/>
</dbReference>
<evidence type="ECO:0000256" key="3">
    <source>
        <dbReference type="SAM" id="MobiDB-lite"/>
    </source>
</evidence>
<protein>
    <submittedName>
        <fullName evidence="6">Hemolysin secretion protein D</fullName>
    </submittedName>
</protein>
<dbReference type="PROSITE" id="PS51257">
    <property type="entry name" value="PROKAR_LIPOPROTEIN"/>
    <property type="match status" value="1"/>
</dbReference>
<feature type="region of interest" description="Disordered" evidence="3">
    <location>
        <begin position="244"/>
        <end position="268"/>
    </location>
</feature>
<dbReference type="PANTHER" id="PTHR30469">
    <property type="entry name" value="MULTIDRUG RESISTANCE PROTEIN MDTA"/>
    <property type="match status" value="1"/>
</dbReference>
<dbReference type="Pfam" id="PF25967">
    <property type="entry name" value="RND-MFP_C"/>
    <property type="match status" value="1"/>
</dbReference>
<evidence type="ECO:0000259" key="5">
    <source>
        <dbReference type="Pfam" id="PF25967"/>
    </source>
</evidence>
<feature type="domain" description="Multidrug resistance protein MdtA-like barrel-sandwich hybrid" evidence="4">
    <location>
        <begin position="88"/>
        <end position="201"/>
    </location>
</feature>
<dbReference type="SUPFAM" id="SSF111369">
    <property type="entry name" value="HlyD-like secretion proteins"/>
    <property type="match status" value="1"/>
</dbReference>
<reference evidence="6 7" key="1">
    <citation type="submission" date="2023-05" db="EMBL/GenBank/DDBJ databases">
        <title>Draft genome of Paenibacillus sp. CCS26.</title>
        <authorList>
            <person name="Akita H."/>
            <person name="Shinto Y."/>
            <person name="Kimura Z."/>
        </authorList>
    </citation>
    <scope>NUCLEOTIDE SEQUENCE [LARGE SCALE GENOMIC DNA]</scope>
    <source>
        <strain evidence="6 7">CCS26</strain>
    </source>
</reference>
<dbReference type="EMBL" id="BTCL01000001">
    <property type="protein sequence ID" value="GMK43018.1"/>
    <property type="molecule type" value="Genomic_DNA"/>
</dbReference>
<comment type="caution">
    <text evidence="6">The sequence shown here is derived from an EMBL/GenBank/DDBJ whole genome shotgun (WGS) entry which is preliminary data.</text>
</comment>
<evidence type="ECO:0000256" key="2">
    <source>
        <dbReference type="SAM" id="Coils"/>
    </source>
</evidence>